<organism evidence="1 2">
    <name type="scientific">Bartonella bacilliformis Ver097</name>
    <dbReference type="NCBI Taxonomy" id="1293911"/>
    <lineage>
        <taxon>Bacteria</taxon>
        <taxon>Pseudomonadati</taxon>
        <taxon>Pseudomonadota</taxon>
        <taxon>Alphaproteobacteria</taxon>
        <taxon>Hyphomicrobiales</taxon>
        <taxon>Bartonellaceae</taxon>
        <taxon>Bartonella</taxon>
    </lineage>
</organism>
<gene>
    <name evidence="1" type="ORF">H710_00619</name>
</gene>
<dbReference type="HOGENOM" id="CLU_2421000_0_0_5"/>
<dbReference type="GO" id="GO:0019867">
    <property type="term" value="C:outer membrane"/>
    <property type="evidence" value="ECO:0007669"/>
    <property type="project" value="InterPro"/>
</dbReference>
<reference evidence="1 2" key="1">
    <citation type="submission" date="2013-04" db="EMBL/GenBank/DDBJ databases">
        <title>The Genome Sequence of Bartonella bacilliformis Ver097.</title>
        <authorList>
            <consortium name="The Broad Institute Genomics Platform"/>
            <consortium name="The Broad Institute Genome Sequencing Center for Infectious Disease"/>
            <person name="Feldgarden M."/>
            <person name="Kirby J."/>
            <person name="Birtles R."/>
            <person name="Dasch G."/>
            <person name="Hendrix L."/>
            <person name="Koehler J."/>
            <person name="Walker B."/>
            <person name="Young S.K."/>
            <person name="Zeng Q."/>
            <person name="Gargeya S."/>
            <person name="Fitzgerald M."/>
            <person name="Haas B."/>
            <person name="Abouelleil A."/>
            <person name="Allen A.W."/>
            <person name="Alvarado L."/>
            <person name="Arachchi H.M."/>
            <person name="Berlin A.M."/>
            <person name="Chapman S.B."/>
            <person name="Gainer-Dewar J."/>
            <person name="Goldberg J."/>
            <person name="Griggs A."/>
            <person name="Gujja S."/>
            <person name="Hansen M."/>
            <person name="Howarth C."/>
            <person name="Imamovic A."/>
            <person name="Ireland A."/>
            <person name="Larimer J."/>
            <person name="McCowan C."/>
            <person name="Murphy C."/>
            <person name="Pearson M."/>
            <person name="Poon T.W."/>
            <person name="Priest M."/>
            <person name="Roberts A."/>
            <person name="Saif S."/>
            <person name="Shea T."/>
            <person name="Sisk P."/>
            <person name="Sykes S."/>
            <person name="Wortman J."/>
            <person name="Nusbaum C."/>
            <person name="Birren B."/>
        </authorList>
    </citation>
    <scope>NUCLEOTIDE SEQUENCE [LARGE SCALE GENOMIC DNA]</scope>
    <source>
        <strain evidence="1 2">Ver097</strain>
    </source>
</reference>
<evidence type="ECO:0000313" key="1">
    <source>
        <dbReference type="EMBL" id="KEG20023.1"/>
    </source>
</evidence>
<dbReference type="InterPro" id="IPR036709">
    <property type="entry name" value="Autotransporte_beta_dom_sf"/>
</dbReference>
<dbReference type="NCBIfam" id="TIGR01414">
    <property type="entry name" value="autotrans_barl"/>
    <property type="match status" value="1"/>
</dbReference>
<proteinExistence type="predicted"/>
<name>A0A072R244_BARBA</name>
<dbReference type="AlphaFoldDB" id="A0A072R244"/>
<dbReference type="RefSeq" id="WP_080772761.1">
    <property type="nucleotide sequence ID" value="NZ_KL503803.1"/>
</dbReference>
<comment type="caution">
    <text evidence="1">The sequence shown here is derived from an EMBL/GenBank/DDBJ whole genome shotgun (WGS) entry which is preliminary data.</text>
</comment>
<dbReference type="InterPro" id="IPR006315">
    <property type="entry name" value="OM_autotransptr_brl_dom"/>
</dbReference>
<dbReference type="Proteomes" id="UP000031740">
    <property type="component" value="Unassembled WGS sequence"/>
</dbReference>
<dbReference type="Gene3D" id="2.40.128.130">
    <property type="entry name" value="Autotransporter beta-domain"/>
    <property type="match status" value="1"/>
</dbReference>
<sequence length="91" mass="10313">MVTTYIAASWLREYIDDNYVTINKQNKFIINLSGNTGKFGLGLKGSVSDNLTLYVEENYLKGSKRKQSVSGLLGVRYNFQKCVKIENINIL</sequence>
<evidence type="ECO:0000313" key="2">
    <source>
        <dbReference type="Proteomes" id="UP000031740"/>
    </source>
</evidence>
<protein>
    <submittedName>
        <fullName evidence="1">Uncharacterized protein</fullName>
    </submittedName>
</protein>
<dbReference type="EMBL" id="ASIV01000004">
    <property type="protein sequence ID" value="KEG20023.1"/>
    <property type="molecule type" value="Genomic_DNA"/>
</dbReference>
<dbReference type="SUPFAM" id="SSF103515">
    <property type="entry name" value="Autotransporter"/>
    <property type="match status" value="1"/>
</dbReference>
<accession>A0A072R244</accession>
<dbReference type="PATRIC" id="fig|1293911.3.peg.654"/>